<name>A0A517I135_BREBE</name>
<dbReference type="RefSeq" id="WP_144612448.1">
    <property type="nucleotide sequence ID" value="NZ_CP042161.1"/>
</dbReference>
<evidence type="ECO:0000313" key="2">
    <source>
        <dbReference type="Proteomes" id="UP000317713"/>
    </source>
</evidence>
<accession>A0A517I135</accession>
<evidence type="ECO:0000313" key="1">
    <source>
        <dbReference type="EMBL" id="QDS32536.1"/>
    </source>
</evidence>
<proteinExistence type="predicted"/>
<dbReference type="Proteomes" id="UP000317713">
    <property type="component" value="Chromosome"/>
</dbReference>
<reference evidence="1 2" key="1">
    <citation type="submission" date="2019-07" db="EMBL/GenBank/DDBJ databases">
        <title>Characterization of Brevibacillus brevis HK544, as a potential biocontrol agent.</title>
        <authorList>
            <person name="Kim H."/>
        </authorList>
    </citation>
    <scope>NUCLEOTIDE SEQUENCE [LARGE SCALE GENOMIC DNA]</scope>
    <source>
        <strain evidence="1 2">HK544</strain>
    </source>
</reference>
<dbReference type="EMBL" id="CP042161">
    <property type="protein sequence ID" value="QDS32536.1"/>
    <property type="molecule type" value="Genomic_DNA"/>
</dbReference>
<gene>
    <name evidence="1" type="ORF">FPS98_00235</name>
</gene>
<protein>
    <submittedName>
        <fullName evidence="1">DUF2313 domain-containing protein</fullName>
    </submittedName>
</protein>
<dbReference type="Pfam" id="PF10076">
    <property type="entry name" value="Phage_Mu_Gp48"/>
    <property type="match status" value="1"/>
</dbReference>
<dbReference type="InterPro" id="IPR018755">
    <property type="entry name" value="Phage_Mu_Gp48"/>
</dbReference>
<sequence length="201" mass="23588">MIPLRYKRKLPPYWYENYVAEIHFEASGEEMDYQKGKLEDLAKQFLLPYATWGLDIWDWMYFGDKQSGNYEKRRTNIRSKVLAKARFTLDTLQKLGQSAGNLESVTEDFENKAIRYRFNTSRPIQLNQLTKDFQKIRPIHVKQLLYEVRNHTEPIIVEIRNGWSMIEYPVCNGLFANSIATPPLSEPVFLSSGQVIYLAPE</sequence>
<organism evidence="1 2">
    <name type="scientific">Brevibacillus brevis</name>
    <name type="common">Bacillus brevis</name>
    <dbReference type="NCBI Taxonomy" id="1393"/>
    <lineage>
        <taxon>Bacteria</taxon>
        <taxon>Bacillati</taxon>
        <taxon>Bacillota</taxon>
        <taxon>Bacilli</taxon>
        <taxon>Bacillales</taxon>
        <taxon>Paenibacillaceae</taxon>
        <taxon>Brevibacillus</taxon>
    </lineage>
</organism>
<dbReference type="AlphaFoldDB" id="A0A517I135"/>